<dbReference type="GO" id="GO:0006281">
    <property type="term" value="P:DNA repair"/>
    <property type="evidence" value="ECO:0007669"/>
    <property type="project" value="TreeGrafter"/>
</dbReference>
<feature type="compositionally biased region" description="Gly residues" evidence="10">
    <location>
        <begin position="35"/>
        <end position="45"/>
    </location>
</feature>
<evidence type="ECO:0000256" key="6">
    <source>
        <dbReference type="ARBA" id="ARBA00022806"/>
    </source>
</evidence>
<dbReference type="GO" id="GO:0008094">
    <property type="term" value="F:ATP-dependent activity, acting on DNA"/>
    <property type="evidence" value="ECO:0007669"/>
    <property type="project" value="TreeGrafter"/>
</dbReference>
<dbReference type="InterPro" id="IPR018957">
    <property type="entry name" value="Znf_C3HC4_RING-type"/>
</dbReference>
<dbReference type="PANTHER" id="PTHR45626">
    <property type="entry name" value="TRANSCRIPTION TERMINATION FACTOR 2-RELATED"/>
    <property type="match status" value="1"/>
</dbReference>
<evidence type="ECO:0000256" key="2">
    <source>
        <dbReference type="ARBA" id="ARBA00022723"/>
    </source>
</evidence>
<dbReference type="SUPFAM" id="SSF57850">
    <property type="entry name" value="RING/U-box"/>
    <property type="match status" value="1"/>
</dbReference>
<dbReference type="InterPro" id="IPR000330">
    <property type="entry name" value="SNF2_N"/>
</dbReference>
<dbReference type="CDD" id="cd18793">
    <property type="entry name" value="SF2_C_SNF"/>
    <property type="match status" value="1"/>
</dbReference>
<dbReference type="GO" id="GO:0016787">
    <property type="term" value="F:hydrolase activity"/>
    <property type="evidence" value="ECO:0007669"/>
    <property type="project" value="UniProtKB-KW"/>
</dbReference>
<accession>A0A1D1YZL0</accession>
<evidence type="ECO:0000259" key="13">
    <source>
        <dbReference type="PROSITE" id="PS51194"/>
    </source>
</evidence>
<dbReference type="GO" id="GO:0004386">
    <property type="term" value="F:helicase activity"/>
    <property type="evidence" value="ECO:0007669"/>
    <property type="project" value="UniProtKB-KW"/>
</dbReference>
<dbReference type="InterPro" id="IPR050628">
    <property type="entry name" value="SNF2_RAD54_helicase_TF"/>
</dbReference>
<dbReference type="PROSITE" id="PS00518">
    <property type="entry name" value="ZF_RING_1"/>
    <property type="match status" value="1"/>
</dbReference>
<dbReference type="GO" id="GO:0005634">
    <property type="term" value="C:nucleus"/>
    <property type="evidence" value="ECO:0007669"/>
    <property type="project" value="TreeGrafter"/>
</dbReference>
<dbReference type="PROSITE" id="PS50089">
    <property type="entry name" value="ZF_RING_2"/>
    <property type="match status" value="1"/>
</dbReference>
<dbReference type="InterPro" id="IPR001841">
    <property type="entry name" value="Znf_RING"/>
</dbReference>
<keyword evidence="4 9" id="KW-0863">Zinc-finger</keyword>
<dbReference type="Gene3D" id="3.30.40.10">
    <property type="entry name" value="Zinc/RING finger domain, C3HC4 (zinc finger)"/>
    <property type="match status" value="1"/>
</dbReference>
<dbReference type="Gene3D" id="3.40.50.300">
    <property type="entry name" value="P-loop containing nucleotide triphosphate hydrolases"/>
    <property type="match status" value="1"/>
</dbReference>
<dbReference type="InterPro" id="IPR049730">
    <property type="entry name" value="SNF2/RAD54-like_C"/>
</dbReference>
<dbReference type="PANTHER" id="PTHR45626:SF16">
    <property type="entry name" value="ATP-DEPENDENT HELICASE ULS1"/>
    <property type="match status" value="1"/>
</dbReference>
<dbReference type="PROSITE" id="PS51192">
    <property type="entry name" value="HELICASE_ATP_BIND_1"/>
    <property type="match status" value="1"/>
</dbReference>
<gene>
    <name evidence="14" type="primary">SPBC23E6.02_6</name>
    <name evidence="14" type="ORF">g.77573</name>
</gene>
<dbReference type="InterPro" id="IPR014001">
    <property type="entry name" value="Helicase_ATP-bd"/>
</dbReference>
<evidence type="ECO:0000256" key="10">
    <source>
        <dbReference type="SAM" id="MobiDB-lite"/>
    </source>
</evidence>
<protein>
    <submittedName>
        <fullName evidence="14">Putative ATP-dependent helicase C23E6.02</fullName>
    </submittedName>
</protein>
<dbReference type="InterPro" id="IPR027417">
    <property type="entry name" value="P-loop_NTPase"/>
</dbReference>
<feature type="domain" description="RING-type" evidence="11">
    <location>
        <begin position="1055"/>
        <end position="1094"/>
    </location>
</feature>
<evidence type="ECO:0000256" key="4">
    <source>
        <dbReference type="ARBA" id="ARBA00022771"/>
    </source>
</evidence>
<dbReference type="GO" id="GO:0005524">
    <property type="term" value="F:ATP binding"/>
    <property type="evidence" value="ECO:0007669"/>
    <property type="project" value="UniProtKB-KW"/>
</dbReference>
<evidence type="ECO:0000256" key="3">
    <source>
        <dbReference type="ARBA" id="ARBA00022741"/>
    </source>
</evidence>
<evidence type="ECO:0000259" key="12">
    <source>
        <dbReference type="PROSITE" id="PS51192"/>
    </source>
</evidence>
<keyword evidence="2" id="KW-0479">Metal-binding</keyword>
<feature type="region of interest" description="Disordered" evidence="10">
    <location>
        <begin position="810"/>
        <end position="834"/>
    </location>
</feature>
<dbReference type="SUPFAM" id="SSF52540">
    <property type="entry name" value="P-loop containing nucleoside triphosphate hydrolases"/>
    <property type="match status" value="2"/>
</dbReference>
<evidence type="ECO:0000256" key="7">
    <source>
        <dbReference type="ARBA" id="ARBA00022833"/>
    </source>
</evidence>
<organism evidence="14">
    <name type="scientific">Anthurium amnicola</name>
    <dbReference type="NCBI Taxonomy" id="1678845"/>
    <lineage>
        <taxon>Eukaryota</taxon>
        <taxon>Viridiplantae</taxon>
        <taxon>Streptophyta</taxon>
        <taxon>Embryophyta</taxon>
        <taxon>Tracheophyta</taxon>
        <taxon>Spermatophyta</taxon>
        <taxon>Magnoliopsida</taxon>
        <taxon>Liliopsida</taxon>
        <taxon>Araceae</taxon>
        <taxon>Pothoideae</taxon>
        <taxon>Potheae</taxon>
        <taxon>Anthurium</taxon>
    </lineage>
</organism>
<dbReference type="InterPro" id="IPR001650">
    <property type="entry name" value="Helicase_C-like"/>
</dbReference>
<keyword evidence="6 14" id="KW-0347">Helicase</keyword>
<dbReference type="SMART" id="SM00487">
    <property type="entry name" value="DEXDc"/>
    <property type="match status" value="1"/>
</dbReference>
<name>A0A1D1YZL0_9ARAE</name>
<dbReference type="SMART" id="SM00184">
    <property type="entry name" value="RING"/>
    <property type="match status" value="1"/>
</dbReference>
<dbReference type="Pfam" id="PF00271">
    <property type="entry name" value="Helicase_C"/>
    <property type="match status" value="1"/>
</dbReference>
<evidence type="ECO:0000256" key="5">
    <source>
        <dbReference type="ARBA" id="ARBA00022801"/>
    </source>
</evidence>
<keyword evidence="8" id="KW-0067">ATP-binding</keyword>
<dbReference type="Gene3D" id="3.40.50.10810">
    <property type="entry name" value="Tandem AAA-ATPase domain"/>
    <property type="match status" value="2"/>
</dbReference>
<dbReference type="InterPro" id="IPR038718">
    <property type="entry name" value="SNF2-like_sf"/>
</dbReference>
<sequence length="1363" mass="149248">MLRGGAPEIVHGNAGDGADASPSWAGGDSPRSFGDCGGVGGGGGVGEDDNLSIELETLFAFLDSNQPDSPGIQDVPSIKQFPENVHLEKVSLPQDGISGANLAYPLEAEEFEHPPCVQSDNLDASHFKEGNGLMPSFEASGWLNGFNMYNQPSEDVKPYGFLPTDTCSNMSHAPSWLSLSSSGYENYLMDSVGSSIVPSVSGSFEYQLMQSQIPESLTSEISVYKSNHDSQCEDHANSIHFGCRSGQESVQGKCDSLLEVAVDSCKEKPSVSSSNRFQPSPGTDSSHFMSAETYSFGTVHDDVCTNTTLNTGRPEVNTRSTAVDSSKDLVSTSPNIFNVELRNGQATELTHCSLYNLPANMHSFPEGYGEAKNIAMQFLPGQLSESFMSSDWEHMINEEDKVGQHHAPSGIGKGNEVMACLKPGTFCDSFVDSDSSLSEMSCNGTNVEGMNLQCVSNADSLHVCQNYSNDDCRDLPYSSKISLSDSQPFIQNKKQKVDSENARKDQLYILSQEQCHLAKGVSQNLPKDLSEHSTNADEDPDVCIIDDTSDLNHPPYPTFSKKSRVVLPRCGFSDPFNSRATHSRLLADDEKLTYQIALQDLAQPKSEISPPAGVLAVPLLRHQRIALSWMVQKETSNLLCCGGILADDQGLGKTVSTLALILTERSPSSKSCTTPVKGELEALNLDEDDEFATSGGLKQGNSNMEMPGKSENAPVPRKGRPAAGTLVVCPTSVLRQWADELRNKVTSQANLSFLVYHGSNRTRDPYELVKYDVVLTTYSIVSLEVPMRSSVDKGDVAKGRPDAMGICVESSAGKKKKNSSRNLKDMNTMDSSLPESAARPLAGVGWFRVVLDEAQTIKNHRTQVARACWGLRAKRRWCLSGTPIQNTVDDLYSYFRFLRYDPYASYNSFSSIIKIPIARDPAVGYKKLQAVLRTIMLRRTKGTLLDGKPIINLPPKTIMLKKIDFSNEERAFYSRLEAESQEKFKGYADAGTVKQNYVNILLMLLRLRQACDHPLLVKGYDSSSIWRSSLEAAKKIPRDKQIELLRCLESCLALCAVCNDPPEDAVIAICGHVFCNQCISEHLTGDDNHCPAANCKVKLAGASVFSKATLKSSLSGLPVHECPEPIEMTYLLEANMSSDSSKIKAAVEILQSLPTHADSDSRSNYCTADNECTDSAKNACSTAPSICISNKHDKVHLNSAKCSDASVSEKAIVFSQWTRMLDLLEARLKSSSIQYRRLDGTMSVIARDKAVKDFNTLPEVTVMIMSLKAASLGLNMVAACHVLLLDLWWNPTTEDQAIDRAHRIGQTRPVTVSRLTVENTVEDRILSLQEKKREMVASAFGEDDSGSRQTRLTVEDLRYLFRV</sequence>
<feature type="domain" description="Helicase C-terminal" evidence="13">
    <location>
        <begin position="1201"/>
        <end position="1358"/>
    </location>
</feature>
<evidence type="ECO:0000259" key="11">
    <source>
        <dbReference type="PROSITE" id="PS50089"/>
    </source>
</evidence>
<evidence type="ECO:0000256" key="9">
    <source>
        <dbReference type="PROSITE-ProRule" id="PRU00175"/>
    </source>
</evidence>
<dbReference type="FunFam" id="3.40.50.10810:FF:000068">
    <property type="entry name" value="SNF2 domain-containing protein / helicase domain-containing protein / zinc finger protein-like protein"/>
    <property type="match status" value="1"/>
</dbReference>
<dbReference type="GO" id="GO:0008270">
    <property type="term" value="F:zinc ion binding"/>
    <property type="evidence" value="ECO:0007669"/>
    <property type="project" value="UniProtKB-KW"/>
</dbReference>
<dbReference type="PROSITE" id="PS51194">
    <property type="entry name" value="HELICASE_CTER"/>
    <property type="match status" value="1"/>
</dbReference>
<feature type="region of interest" description="Disordered" evidence="10">
    <location>
        <begin position="694"/>
        <end position="721"/>
    </location>
</feature>
<dbReference type="Pfam" id="PF00176">
    <property type="entry name" value="SNF2-rel_dom"/>
    <property type="match status" value="1"/>
</dbReference>
<keyword evidence="5" id="KW-0378">Hydrolase</keyword>
<dbReference type="InterPro" id="IPR013083">
    <property type="entry name" value="Znf_RING/FYVE/PHD"/>
</dbReference>
<keyword evidence="3" id="KW-0547">Nucleotide-binding</keyword>
<dbReference type="CDD" id="cd18008">
    <property type="entry name" value="DEXDc_SHPRH-like"/>
    <property type="match status" value="1"/>
</dbReference>
<feature type="domain" description="Helicase ATP-binding" evidence="12">
    <location>
        <begin position="634"/>
        <end position="901"/>
    </location>
</feature>
<reference evidence="14" key="1">
    <citation type="submission" date="2015-07" db="EMBL/GenBank/DDBJ databases">
        <title>Transcriptome Assembly of Anthurium amnicola.</title>
        <authorList>
            <person name="Suzuki J."/>
        </authorList>
    </citation>
    <scope>NUCLEOTIDE SEQUENCE</scope>
</reference>
<dbReference type="SMART" id="SM00490">
    <property type="entry name" value="HELICc"/>
    <property type="match status" value="1"/>
</dbReference>
<evidence type="ECO:0000256" key="1">
    <source>
        <dbReference type="ARBA" id="ARBA00008438"/>
    </source>
</evidence>
<evidence type="ECO:0000313" key="14">
    <source>
        <dbReference type="EMBL" id="JAT60093.1"/>
    </source>
</evidence>
<keyword evidence="7" id="KW-0862">Zinc</keyword>
<dbReference type="EMBL" id="GDJX01007843">
    <property type="protein sequence ID" value="JAT60093.1"/>
    <property type="molecule type" value="Transcribed_RNA"/>
</dbReference>
<dbReference type="InterPro" id="IPR017907">
    <property type="entry name" value="Znf_RING_CS"/>
</dbReference>
<comment type="similarity">
    <text evidence="1">Belongs to the SNF2/RAD54 helicase family. RAD16 subfamily.</text>
</comment>
<evidence type="ECO:0000256" key="8">
    <source>
        <dbReference type="ARBA" id="ARBA00022840"/>
    </source>
</evidence>
<dbReference type="Pfam" id="PF00097">
    <property type="entry name" value="zf-C3HC4"/>
    <property type="match status" value="1"/>
</dbReference>
<proteinExistence type="inferred from homology"/>
<feature type="region of interest" description="Disordered" evidence="10">
    <location>
        <begin position="1"/>
        <end position="47"/>
    </location>
</feature>